<evidence type="ECO:0000313" key="1">
    <source>
        <dbReference type="EMBL" id="KAF2733549.1"/>
    </source>
</evidence>
<keyword evidence="2" id="KW-1185">Reference proteome</keyword>
<dbReference type="AlphaFoldDB" id="A0A9P4QYR1"/>
<dbReference type="Proteomes" id="UP000799444">
    <property type="component" value="Unassembled WGS sequence"/>
</dbReference>
<reference evidence="1" key="1">
    <citation type="journal article" date="2020" name="Stud. Mycol.">
        <title>101 Dothideomycetes genomes: a test case for predicting lifestyles and emergence of pathogens.</title>
        <authorList>
            <person name="Haridas S."/>
            <person name="Albert R."/>
            <person name="Binder M."/>
            <person name="Bloem J."/>
            <person name="Labutti K."/>
            <person name="Salamov A."/>
            <person name="Andreopoulos B."/>
            <person name="Baker S."/>
            <person name="Barry K."/>
            <person name="Bills G."/>
            <person name="Bluhm B."/>
            <person name="Cannon C."/>
            <person name="Castanera R."/>
            <person name="Culley D."/>
            <person name="Daum C."/>
            <person name="Ezra D."/>
            <person name="Gonzalez J."/>
            <person name="Henrissat B."/>
            <person name="Kuo A."/>
            <person name="Liang C."/>
            <person name="Lipzen A."/>
            <person name="Lutzoni F."/>
            <person name="Magnuson J."/>
            <person name="Mondo S."/>
            <person name="Nolan M."/>
            <person name="Ohm R."/>
            <person name="Pangilinan J."/>
            <person name="Park H.-J."/>
            <person name="Ramirez L."/>
            <person name="Alfaro M."/>
            <person name="Sun H."/>
            <person name="Tritt A."/>
            <person name="Yoshinaga Y."/>
            <person name="Zwiers L.-H."/>
            <person name="Turgeon B."/>
            <person name="Goodwin S."/>
            <person name="Spatafora J."/>
            <person name="Crous P."/>
            <person name="Grigoriev I."/>
        </authorList>
    </citation>
    <scope>NUCLEOTIDE SEQUENCE</scope>
    <source>
        <strain evidence="1">CBS 125425</strain>
    </source>
</reference>
<evidence type="ECO:0000313" key="2">
    <source>
        <dbReference type="Proteomes" id="UP000799444"/>
    </source>
</evidence>
<name>A0A9P4QYR1_9PLEO</name>
<sequence length="123" mass="13430">MSISWGRNSISIVRDVSGYPVPYNPGKVGWSYPGRLWSPPTAISDLSSTILSVFRRLIVVVVGLGYDHVGVRFDIDGSGTCVRGVGDALQSADRDSRSFEDLLGVLRNRYGLPGAILIDIDRY</sequence>
<accession>A0A9P4QYR1</accession>
<organism evidence="1 2">
    <name type="scientific">Polyplosphaeria fusca</name>
    <dbReference type="NCBI Taxonomy" id="682080"/>
    <lineage>
        <taxon>Eukaryota</taxon>
        <taxon>Fungi</taxon>
        <taxon>Dikarya</taxon>
        <taxon>Ascomycota</taxon>
        <taxon>Pezizomycotina</taxon>
        <taxon>Dothideomycetes</taxon>
        <taxon>Pleosporomycetidae</taxon>
        <taxon>Pleosporales</taxon>
        <taxon>Tetraplosphaeriaceae</taxon>
        <taxon>Polyplosphaeria</taxon>
    </lineage>
</organism>
<comment type="caution">
    <text evidence="1">The sequence shown here is derived from an EMBL/GenBank/DDBJ whole genome shotgun (WGS) entry which is preliminary data.</text>
</comment>
<dbReference type="EMBL" id="ML996159">
    <property type="protein sequence ID" value="KAF2733549.1"/>
    <property type="molecule type" value="Genomic_DNA"/>
</dbReference>
<protein>
    <submittedName>
        <fullName evidence="1">Uncharacterized protein</fullName>
    </submittedName>
</protein>
<gene>
    <name evidence="1" type="ORF">EJ04DRAFT_524352</name>
</gene>
<proteinExistence type="predicted"/>